<organism evidence="2 3">
    <name type="scientific">Vibrio crassostreae</name>
    <dbReference type="NCBI Taxonomy" id="246167"/>
    <lineage>
        <taxon>Bacteria</taxon>
        <taxon>Pseudomonadati</taxon>
        <taxon>Pseudomonadota</taxon>
        <taxon>Gammaproteobacteria</taxon>
        <taxon>Vibrionales</taxon>
        <taxon>Vibrionaceae</taxon>
        <taxon>Vibrio</taxon>
    </lineage>
</organism>
<keyword evidence="1" id="KW-0812">Transmembrane</keyword>
<protein>
    <submittedName>
        <fullName evidence="2">Uncharacterized protein</fullName>
    </submittedName>
</protein>
<keyword evidence="3" id="KW-1185">Reference proteome</keyword>
<evidence type="ECO:0000313" key="3">
    <source>
        <dbReference type="Proteomes" id="UP000049077"/>
    </source>
</evidence>
<evidence type="ECO:0000313" key="2">
    <source>
        <dbReference type="EMBL" id="CDT48620.1"/>
    </source>
</evidence>
<reference evidence="2 3" key="1">
    <citation type="submission" date="2014-06" db="EMBL/GenBank/DDBJ databases">
        <authorList>
            <person name="Le Roux F."/>
        </authorList>
    </citation>
    <scope>NUCLEOTIDE SEQUENCE [LARGE SCALE GENOMIC DNA]</scope>
    <source>
        <strain evidence="2 3">J5-4</strain>
    </source>
</reference>
<proteinExistence type="predicted"/>
<dbReference type="Proteomes" id="UP000049077">
    <property type="component" value="Unassembled WGS sequence"/>
</dbReference>
<comment type="caution">
    <text evidence="2">The sequence shown here is derived from an EMBL/GenBank/DDBJ whole genome shotgun (WGS) entry which is preliminary data.</text>
</comment>
<keyword evidence="1" id="KW-0472">Membrane</keyword>
<accession>A0ABM9QWK1</accession>
<gene>
    <name evidence="2" type="ORF">VCR4J5_650078</name>
</gene>
<feature type="transmembrane region" description="Helical" evidence="1">
    <location>
        <begin position="6"/>
        <end position="26"/>
    </location>
</feature>
<dbReference type="EMBL" id="CCJX01000152">
    <property type="protein sequence ID" value="CDT48620.1"/>
    <property type="molecule type" value="Genomic_DNA"/>
</dbReference>
<evidence type="ECO:0000256" key="1">
    <source>
        <dbReference type="SAM" id="Phobius"/>
    </source>
</evidence>
<sequence>MFLILIVVIGIGLFAIVLRIFVVLVINESNSKKDPSLDPFL</sequence>
<keyword evidence="1" id="KW-1133">Transmembrane helix</keyword>
<name>A0ABM9QWK1_9VIBR</name>